<dbReference type="Pfam" id="PF13966">
    <property type="entry name" value="zf-RVT"/>
    <property type="match status" value="1"/>
</dbReference>
<dbReference type="STRING" id="3818.A0A445BTY6"/>
<dbReference type="Pfam" id="PF13456">
    <property type="entry name" value="RVT_3"/>
    <property type="match status" value="1"/>
</dbReference>
<keyword evidence="4" id="KW-1185">Reference proteome</keyword>
<gene>
    <name evidence="3" type="ORF">Ahy_A08g038627</name>
</gene>
<feature type="domain" description="RNase H type-1" evidence="1">
    <location>
        <begin position="123"/>
        <end position="214"/>
    </location>
</feature>
<reference evidence="3 4" key="1">
    <citation type="submission" date="2019-01" db="EMBL/GenBank/DDBJ databases">
        <title>Sequencing of cultivated peanut Arachis hypogaea provides insights into genome evolution and oil improvement.</title>
        <authorList>
            <person name="Chen X."/>
        </authorList>
    </citation>
    <scope>NUCLEOTIDE SEQUENCE [LARGE SCALE GENOMIC DNA]</scope>
    <source>
        <strain evidence="4">cv. Fuhuasheng</strain>
        <tissue evidence="3">Leaves</tissue>
    </source>
</reference>
<dbReference type="GO" id="GO:0004523">
    <property type="term" value="F:RNA-DNA hybrid ribonuclease activity"/>
    <property type="evidence" value="ECO:0007669"/>
    <property type="project" value="InterPro"/>
</dbReference>
<dbReference type="InterPro" id="IPR002156">
    <property type="entry name" value="RNaseH_domain"/>
</dbReference>
<dbReference type="PANTHER" id="PTHR47723:SF19">
    <property type="entry name" value="POLYNUCLEOTIDYL TRANSFERASE, RIBONUCLEASE H-LIKE SUPERFAMILY PROTEIN"/>
    <property type="match status" value="1"/>
</dbReference>
<evidence type="ECO:0000313" key="4">
    <source>
        <dbReference type="Proteomes" id="UP000289738"/>
    </source>
</evidence>
<evidence type="ECO:0000259" key="2">
    <source>
        <dbReference type="Pfam" id="PF13966"/>
    </source>
</evidence>
<dbReference type="EMBL" id="SDMP01000008">
    <property type="protein sequence ID" value="RYR42163.1"/>
    <property type="molecule type" value="Genomic_DNA"/>
</dbReference>
<dbReference type="GO" id="GO:0003676">
    <property type="term" value="F:nucleic acid binding"/>
    <property type="evidence" value="ECO:0007669"/>
    <property type="project" value="InterPro"/>
</dbReference>
<sequence>MKYENQSTSEDKREIWKEVWRIEVPQKIRKFLWKACHDILLVGSNLHKRKMSSDPICQICLKSLKTVEHALLLCDWARATWFGAECQWTPTVETVSSIGNWIVECIRKVRAGGGEDQEKRISKKDTGTGAIAVVIRDSKGRIILGFSEKIQAKSSIVVEAQAIRQALIIVNNLQMGKTLIESDNLKLVQAIKSKTTLAEAMTIIQNIQILMKNVPEKGMT</sequence>
<accession>A0A445BTY6</accession>
<dbReference type="PANTHER" id="PTHR47723">
    <property type="entry name" value="OS05G0353850 PROTEIN"/>
    <property type="match status" value="1"/>
</dbReference>
<evidence type="ECO:0000259" key="1">
    <source>
        <dbReference type="Pfam" id="PF13456"/>
    </source>
</evidence>
<feature type="domain" description="Reverse transcriptase zinc-binding" evidence="2">
    <location>
        <begin position="3"/>
        <end position="81"/>
    </location>
</feature>
<name>A0A445BTY6_ARAHY</name>
<protein>
    <recommendedName>
        <fullName evidence="5">RNase H type-1 domain-containing protein</fullName>
    </recommendedName>
</protein>
<evidence type="ECO:0008006" key="5">
    <source>
        <dbReference type="Google" id="ProtNLM"/>
    </source>
</evidence>
<evidence type="ECO:0000313" key="3">
    <source>
        <dbReference type="EMBL" id="RYR42163.1"/>
    </source>
</evidence>
<proteinExistence type="predicted"/>
<dbReference type="InterPro" id="IPR044730">
    <property type="entry name" value="RNase_H-like_dom_plant"/>
</dbReference>
<dbReference type="InterPro" id="IPR036397">
    <property type="entry name" value="RNaseH_sf"/>
</dbReference>
<dbReference type="CDD" id="cd06222">
    <property type="entry name" value="RNase_H_like"/>
    <property type="match status" value="1"/>
</dbReference>
<dbReference type="AlphaFoldDB" id="A0A445BTY6"/>
<dbReference type="InterPro" id="IPR053151">
    <property type="entry name" value="RNase_H-like"/>
</dbReference>
<dbReference type="Gene3D" id="3.30.420.10">
    <property type="entry name" value="Ribonuclease H-like superfamily/Ribonuclease H"/>
    <property type="match status" value="1"/>
</dbReference>
<dbReference type="InterPro" id="IPR026960">
    <property type="entry name" value="RVT-Znf"/>
</dbReference>
<dbReference type="Proteomes" id="UP000289738">
    <property type="component" value="Chromosome A08"/>
</dbReference>
<organism evidence="3 4">
    <name type="scientific">Arachis hypogaea</name>
    <name type="common">Peanut</name>
    <dbReference type="NCBI Taxonomy" id="3818"/>
    <lineage>
        <taxon>Eukaryota</taxon>
        <taxon>Viridiplantae</taxon>
        <taxon>Streptophyta</taxon>
        <taxon>Embryophyta</taxon>
        <taxon>Tracheophyta</taxon>
        <taxon>Spermatophyta</taxon>
        <taxon>Magnoliopsida</taxon>
        <taxon>eudicotyledons</taxon>
        <taxon>Gunneridae</taxon>
        <taxon>Pentapetalae</taxon>
        <taxon>rosids</taxon>
        <taxon>fabids</taxon>
        <taxon>Fabales</taxon>
        <taxon>Fabaceae</taxon>
        <taxon>Papilionoideae</taxon>
        <taxon>50 kb inversion clade</taxon>
        <taxon>dalbergioids sensu lato</taxon>
        <taxon>Dalbergieae</taxon>
        <taxon>Pterocarpus clade</taxon>
        <taxon>Arachis</taxon>
    </lineage>
</organism>
<comment type="caution">
    <text evidence="3">The sequence shown here is derived from an EMBL/GenBank/DDBJ whole genome shotgun (WGS) entry which is preliminary data.</text>
</comment>